<gene>
    <name evidence="3" type="ORF">KY290_025030</name>
</gene>
<dbReference type="InterPro" id="IPR041577">
    <property type="entry name" value="RT_RNaseH_2"/>
</dbReference>
<reference evidence="3 4" key="1">
    <citation type="journal article" date="2021" name="bioRxiv">
        <title>Chromosome-scale and haplotype-resolved genome assembly of a tetraploid potato cultivar.</title>
        <authorList>
            <person name="Sun H."/>
            <person name="Jiao W.-B."/>
            <person name="Krause K."/>
            <person name="Campoy J.A."/>
            <person name="Goel M."/>
            <person name="Folz-Donahue K."/>
            <person name="Kukat C."/>
            <person name="Huettel B."/>
            <person name="Schneeberger K."/>
        </authorList>
    </citation>
    <scope>NUCLEOTIDE SEQUENCE [LARGE SCALE GENOMIC DNA]</scope>
    <source>
        <strain evidence="3">SolTubOtavaFocal</strain>
        <tissue evidence="3">Leaves</tissue>
    </source>
</reference>
<protein>
    <recommendedName>
        <fullName evidence="2">Integrase catalytic domain-containing protein</fullName>
    </recommendedName>
</protein>
<dbReference type="InterPro" id="IPR016197">
    <property type="entry name" value="Chromo-like_dom_sf"/>
</dbReference>
<dbReference type="InterPro" id="IPR050951">
    <property type="entry name" value="Retrovirus_Pol_polyprotein"/>
</dbReference>
<accession>A0ABQ7USF6</accession>
<sequence length="429" mass="49021">MAFEQLKQALIYVPVLAMPDYCKPFLVESFLVETDASGKGIGAVLMQQGHPIAYISKSLAPKHQAMSVYDRELLALIFVIKGTWSIDATLQELIAKLQEGPYKSFTWTNDQLSWKGRLVVGLSKSQGKDVILVVVDRLSKSGHFLSLQHPYTAQSVAKCFLDNVFKLHGMPATITSDRDPIFSVITGRSYLQFKGFSCRDSPTKWSSYLPLAEWWYNTTYHTSIKYTPYEVLYGQKPPIHLPYIVGETANEMVDRSLAAREAILQLLKFHIGRAQQRMKDMDDKHRSERSFQVGEWVYLNLQPYRQVSVSARPFNKLAARYFGPYPVEAKVGAVAYKLLMPADVRIHPTFHVSQLKRCVEVPTILNHPPVFHLSSPYCPLLKLILERRLVKRGNKVVCQVLVKWTDIDASQATWEYLIELLHRFPSFHT</sequence>
<evidence type="ECO:0000256" key="1">
    <source>
        <dbReference type="ARBA" id="ARBA00023268"/>
    </source>
</evidence>
<dbReference type="InterPro" id="IPR043502">
    <property type="entry name" value="DNA/RNA_pol_sf"/>
</dbReference>
<keyword evidence="1" id="KW-0511">Multifunctional enzyme</keyword>
<dbReference type="SUPFAM" id="SSF56672">
    <property type="entry name" value="DNA/RNA polymerases"/>
    <property type="match status" value="1"/>
</dbReference>
<dbReference type="Pfam" id="PF17919">
    <property type="entry name" value="RT_RNaseH_2"/>
    <property type="match status" value="1"/>
</dbReference>
<dbReference type="EMBL" id="JAIVGD010000018">
    <property type="protein sequence ID" value="KAH0754760.1"/>
    <property type="molecule type" value="Genomic_DNA"/>
</dbReference>
<dbReference type="SUPFAM" id="SSF53098">
    <property type="entry name" value="Ribonuclease H-like"/>
    <property type="match status" value="1"/>
</dbReference>
<dbReference type="InterPro" id="IPR001584">
    <property type="entry name" value="Integrase_cat-core"/>
</dbReference>
<dbReference type="Gene3D" id="3.30.420.10">
    <property type="entry name" value="Ribonuclease H-like superfamily/Ribonuclease H"/>
    <property type="match status" value="2"/>
</dbReference>
<feature type="domain" description="Integrase catalytic" evidence="2">
    <location>
        <begin position="97"/>
        <end position="193"/>
    </location>
</feature>
<keyword evidence="4" id="KW-1185">Reference proteome</keyword>
<name>A0ABQ7USF6_SOLTU</name>
<comment type="caution">
    <text evidence="3">The sequence shown here is derived from an EMBL/GenBank/DDBJ whole genome shotgun (WGS) entry which is preliminary data.</text>
</comment>
<dbReference type="PROSITE" id="PS50994">
    <property type="entry name" value="INTEGRASE"/>
    <property type="match status" value="1"/>
</dbReference>
<dbReference type="PANTHER" id="PTHR37984">
    <property type="entry name" value="PROTEIN CBG26694"/>
    <property type="match status" value="1"/>
</dbReference>
<dbReference type="SUPFAM" id="SSF54160">
    <property type="entry name" value="Chromo domain-like"/>
    <property type="match status" value="1"/>
</dbReference>
<evidence type="ECO:0000259" key="2">
    <source>
        <dbReference type="PROSITE" id="PS50994"/>
    </source>
</evidence>
<evidence type="ECO:0000313" key="4">
    <source>
        <dbReference type="Proteomes" id="UP000826656"/>
    </source>
</evidence>
<organism evidence="3 4">
    <name type="scientific">Solanum tuberosum</name>
    <name type="common">Potato</name>
    <dbReference type="NCBI Taxonomy" id="4113"/>
    <lineage>
        <taxon>Eukaryota</taxon>
        <taxon>Viridiplantae</taxon>
        <taxon>Streptophyta</taxon>
        <taxon>Embryophyta</taxon>
        <taxon>Tracheophyta</taxon>
        <taxon>Spermatophyta</taxon>
        <taxon>Magnoliopsida</taxon>
        <taxon>eudicotyledons</taxon>
        <taxon>Gunneridae</taxon>
        <taxon>Pentapetalae</taxon>
        <taxon>asterids</taxon>
        <taxon>lamiids</taxon>
        <taxon>Solanales</taxon>
        <taxon>Solanaceae</taxon>
        <taxon>Solanoideae</taxon>
        <taxon>Solaneae</taxon>
        <taxon>Solanum</taxon>
    </lineage>
</organism>
<dbReference type="Pfam" id="PF24626">
    <property type="entry name" value="SH3_Tf2-1"/>
    <property type="match status" value="1"/>
</dbReference>
<dbReference type="InterPro" id="IPR056924">
    <property type="entry name" value="SH3_Tf2-1"/>
</dbReference>
<dbReference type="Proteomes" id="UP000826656">
    <property type="component" value="Unassembled WGS sequence"/>
</dbReference>
<dbReference type="InterPro" id="IPR036397">
    <property type="entry name" value="RNaseH_sf"/>
</dbReference>
<proteinExistence type="predicted"/>
<evidence type="ECO:0000313" key="3">
    <source>
        <dbReference type="EMBL" id="KAH0754760.1"/>
    </source>
</evidence>
<dbReference type="InterPro" id="IPR012337">
    <property type="entry name" value="RNaseH-like_sf"/>
</dbReference>
<dbReference type="PANTHER" id="PTHR37984:SF5">
    <property type="entry name" value="PROTEIN NYNRIN-LIKE"/>
    <property type="match status" value="1"/>
</dbReference>